<dbReference type="InterPro" id="IPR050952">
    <property type="entry name" value="TRIM-NHL_E3_ligases"/>
</dbReference>
<keyword evidence="1" id="KW-0677">Repeat</keyword>
<dbReference type="PROSITE" id="PS51125">
    <property type="entry name" value="NHL"/>
    <property type="match status" value="2"/>
</dbReference>
<dbReference type="AlphaFoldDB" id="A0A411HEY1"/>
<dbReference type="Gene3D" id="2.160.20.10">
    <property type="entry name" value="Single-stranded right-handed beta-helix, Pectin lyase-like"/>
    <property type="match status" value="1"/>
</dbReference>
<dbReference type="SUPFAM" id="SSF101898">
    <property type="entry name" value="NHL repeat"/>
    <property type="match status" value="1"/>
</dbReference>
<keyword evidence="5" id="KW-1185">Reference proteome</keyword>
<evidence type="ECO:0000313" key="5">
    <source>
        <dbReference type="Proteomes" id="UP000291562"/>
    </source>
</evidence>
<dbReference type="InterPro" id="IPR011042">
    <property type="entry name" value="6-blade_b-propeller_TolB-like"/>
</dbReference>
<feature type="repeat" description="NHL" evidence="2">
    <location>
        <begin position="548"/>
        <end position="586"/>
    </location>
</feature>
<evidence type="ECO:0000259" key="3">
    <source>
        <dbReference type="Pfam" id="PF25564"/>
    </source>
</evidence>
<dbReference type="GO" id="GO:0008270">
    <property type="term" value="F:zinc ion binding"/>
    <property type="evidence" value="ECO:0007669"/>
    <property type="project" value="UniProtKB-KW"/>
</dbReference>
<sequence>MVKMKNLGICHNRGQLMRIAETIFARCGGSAFQRALALLTLALGLGVTPLPGVAATIVVKSSGDTGSAATCTLRQAVVSMNAGSVAGTGCVNSGASAFHTVDTINFDVTTFPIGGANTITLADVSTGTISIDANKNLTIDANANGNVTIQRPSGATNNFAIISQGQPGGGELTLSHLTLSNAAYSGVANTFANGSLTLTNCTVTGTVGSGITVSGNLTLINSTVSGNYGGSVGGGIYGNTGGSGSVTVINSTISGNVASQGAGIYTSMPLTLTNSTVTGNHAHPGGGGGIYAIGVGAIVTLTNTTISANQGDGFLGANVQPLLINSIIAGNTTQDLNLYSSPAPGSSGNFIGGDPQLGALANNGGPTWTMLPARGSPVVDAIACTNAPATDQRGIARPQGAQCDIGAVEATLAEKLLPPTIKKIFGAATIPDLSTTSLTFTIANPNAMDSLTGVAFTDSLPAGMVVATPNGLTKTCGGTATAAAGASSASLSGATLAAGTSCTMVLVVQGTTPGVKNNSVQVNSTNGGLGNTSNATLAVRDDTIYSNGFEVAVILTLGSGFNQPNGVAVDANGNVFVADTNNSAVKEILVPGYTTVITLGSGFSYPAGVAVYPSGNVFITDNNSVKEILAPGYTTAITLGSGFSYPIGIAVDASGNVFVADTDNNAVKEMLAPGYTTINTLGSGFNSPYGVAIDASGNVFVADTNNNAVREILAAGGYTTVITLGSGFNSPYGVAVDASGNVFVADTYNNAVKEMLAPGYTTVITLGSEFNQPYGVAVDALGNVFVADTGNNAVKEIVR</sequence>
<dbReference type="Pfam" id="PF25564">
    <property type="entry name" value="DUF7933"/>
    <property type="match status" value="1"/>
</dbReference>
<evidence type="ECO:0000256" key="1">
    <source>
        <dbReference type="ARBA" id="ARBA00022737"/>
    </source>
</evidence>
<dbReference type="Gene3D" id="2.120.10.30">
    <property type="entry name" value="TolB, C-terminal domain"/>
    <property type="match status" value="1"/>
</dbReference>
<proteinExistence type="predicted"/>
<dbReference type="KEGG" id="xbc:ELE36_00840"/>
<dbReference type="Pfam" id="PF24684">
    <property type="entry name" value="Vgb_lyase"/>
    <property type="match status" value="1"/>
</dbReference>
<dbReference type="InterPro" id="IPR001258">
    <property type="entry name" value="NHL_repeat"/>
</dbReference>
<dbReference type="OrthoDB" id="9774579at2"/>
<accession>A0A411HEY1</accession>
<evidence type="ECO:0000256" key="2">
    <source>
        <dbReference type="PROSITE-ProRule" id="PRU00504"/>
    </source>
</evidence>
<dbReference type="InterPro" id="IPR059226">
    <property type="entry name" value="Choice_anch_Q_dom"/>
</dbReference>
<dbReference type="CDD" id="cd05819">
    <property type="entry name" value="NHL"/>
    <property type="match status" value="1"/>
</dbReference>
<dbReference type="Proteomes" id="UP000291562">
    <property type="component" value="Chromosome"/>
</dbReference>
<dbReference type="InterPro" id="IPR057693">
    <property type="entry name" value="DUF7933"/>
</dbReference>
<feature type="domain" description="DUF7933" evidence="3">
    <location>
        <begin position="419"/>
        <end position="539"/>
    </location>
</feature>
<dbReference type="EMBL" id="CP035704">
    <property type="protein sequence ID" value="QBB69042.1"/>
    <property type="molecule type" value="Genomic_DNA"/>
</dbReference>
<reference evidence="4 5" key="1">
    <citation type="submission" date="2019-01" db="EMBL/GenBank/DDBJ databases">
        <title>Pseudolysobacter antarctica gen. nov., sp. nov., isolated from Fildes Peninsula, Antarctica.</title>
        <authorList>
            <person name="Wei Z."/>
            <person name="Peng F."/>
        </authorList>
    </citation>
    <scope>NUCLEOTIDE SEQUENCE [LARGE SCALE GENOMIC DNA]</scope>
    <source>
        <strain evidence="4 5">AQ6-296</strain>
    </source>
</reference>
<dbReference type="PANTHER" id="PTHR24104:SF25">
    <property type="entry name" value="PROTEIN LIN-41"/>
    <property type="match status" value="1"/>
</dbReference>
<feature type="repeat" description="NHL" evidence="2">
    <location>
        <begin position="643"/>
        <end position="668"/>
    </location>
</feature>
<name>A0A411HEY1_9GAMM</name>
<protein>
    <recommendedName>
        <fullName evidence="3">DUF7933 domain-containing protein</fullName>
    </recommendedName>
</protein>
<gene>
    <name evidence="4" type="ORF">ELE36_00840</name>
</gene>
<organism evidence="4 5">
    <name type="scientific">Pseudolysobacter antarcticus</name>
    <dbReference type="NCBI Taxonomy" id="2511995"/>
    <lineage>
        <taxon>Bacteria</taxon>
        <taxon>Pseudomonadati</taxon>
        <taxon>Pseudomonadota</taxon>
        <taxon>Gammaproteobacteria</taxon>
        <taxon>Lysobacterales</taxon>
        <taxon>Rhodanobacteraceae</taxon>
        <taxon>Pseudolysobacter</taxon>
    </lineage>
</organism>
<dbReference type="PANTHER" id="PTHR24104">
    <property type="entry name" value="E3 UBIQUITIN-PROTEIN LIGASE NHLRC1-RELATED"/>
    <property type="match status" value="1"/>
</dbReference>
<dbReference type="InterPro" id="IPR012334">
    <property type="entry name" value="Pectin_lyas_fold"/>
</dbReference>
<dbReference type="SUPFAM" id="SSF51126">
    <property type="entry name" value="Pectin lyase-like"/>
    <property type="match status" value="1"/>
</dbReference>
<dbReference type="InterPro" id="IPR006626">
    <property type="entry name" value="PbH1"/>
</dbReference>
<dbReference type="NCBIfam" id="NF041518">
    <property type="entry name" value="choice_anch_Q"/>
    <property type="match status" value="1"/>
</dbReference>
<dbReference type="InterPro" id="IPR011050">
    <property type="entry name" value="Pectin_lyase_fold/virulence"/>
</dbReference>
<evidence type="ECO:0000313" key="4">
    <source>
        <dbReference type="EMBL" id="QBB69042.1"/>
    </source>
</evidence>
<dbReference type="Gene3D" id="2.40.10.500">
    <property type="match status" value="2"/>
</dbReference>
<dbReference type="SMART" id="SM00710">
    <property type="entry name" value="PbH1"/>
    <property type="match status" value="5"/>
</dbReference>